<reference evidence="3 4" key="1">
    <citation type="submission" date="2020-12" db="EMBL/GenBank/DDBJ databases">
        <title>Metabolic potential, ecology and presence of endohyphal bacteria is reflected in genomic diversity of Mucoromycotina.</title>
        <authorList>
            <person name="Muszewska A."/>
            <person name="Okrasinska A."/>
            <person name="Steczkiewicz K."/>
            <person name="Drgas O."/>
            <person name="Orlowska M."/>
            <person name="Perlinska-Lenart U."/>
            <person name="Aleksandrzak-Piekarczyk T."/>
            <person name="Szatraj K."/>
            <person name="Zielenkiewicz U."/>
            <person name="Pilsyk S."/>
            <person name="Malc E."/>
            <person name="Mieczkowski P."/>
            <person name="Kruszewska J.S."/>
            <person name="Biernat P."/>
            <person name="Pawlowska J."/>
        </authorList>
    </citation>
    <scope>NUCLEOTIDE SEQUENCE [LARGE SCALE GENOMIC DNA]</scope>
    <source>
        <strain evidence="3 4">CBS 142.35</strain>
    </source>
</reference>
<name>A0A8H7SAI5_9FUNG</name>
<evidence type="ECO:0000256" key="2">
    <source>
        <dbReference type="SAM" id="MobiDB-lite"/>
    </source>
</evidence>
<accession>A0A8H7SAI5</accession>
<evidence type="ECO:0000313" key="3">
    <source>
        <dbReference type="EMBL" id="KAG2225105.1"/>
    </source>
</evidence>
<dbReference type="OrthoDB" id="10347732at2759"/>
<keyword evidence="1" id="KW-0175">Coiled coil</keyword>
<evidence type="ECO:0000313" key="4">
    <source>
        <dbReference type="Proteomes" id="UP000646827"/>
    </source>
</evidence>
<sequence length="324" mass="37238">MFSKRRKHLENHLFNAEEATGSKQIIKRSRILDPIDLPPSDTESIDEGGAGMRSITTQQQTIYNVPEPPEPSIQPSMTIPREERKSSGSIMTTRRSLMEHEIVTRPTIIPPEPFSLNHEPPITRMIKEEEGQDIDLDSVFSDVDQSVSLAGGEGFSFARSAVTSVRSRQPHHQIQRKRIRKEQGSDWAPMDDETRTQIDRIIKKTTEYSDMTKKRIQRTLIPANTTAKMFDPKHMEDSLACLETETKSQLRSLIEIERNTLAEEIALEDDEKELERLKEEYQKELELAEKYKDKLSSIDSTWSAPAPRNDYVLNLWKCPSSKFI</sequence>
<evidence type="ECO:0000256" key="1">
    <source>
        <dbReference type="SAM" id="Coils"/>
    </source>
</evidence>
<feature type="region of interest" description="Disordered" evidence="2">
    <location>
        <begin position="66"/>
        <end position="91"/>
    </location>
</feature>
<gene>
    <name evidence="3" type="ORF">INT45_011787</name>
</gene>
<proteinExistence type="predicted"/>
<dbReference type="AlphaFoldDB" id="A0A8H7SAI5"/>
<dbReference type="Proteomes" id="UP000646827">
    <property type="component" value="Unassembled WGS sequence"/>
</dbReference>
<keyword evidence="4" id="KW-1185">Reference proteome</keyword>
<organism evidence="3 4">
    <name type="scientific">Circinella minor</name>
    <dbReference type="NCBI Taxonomy" id="1195481"/>
    <lineage>
        <taxon>Eukaryota</taxon>
        <taxon>Fungi</taxon>
        <taxon>Fungi incertae sedis</taxon>
        <taxon>Mucoromycota</taxon>
        <taxon>Mucoromycotina</taxon>
        <taxon>Mucoromycetes</taxon>
        <taxon>Mucorales</taxon>
        <taxon>Lichtheimiaceae</taxon>
        <taxon>Circinella</taxon>
    </lineage>
</organism>
<feature type="coiled-coil region" evidence="1">
    <location>
        <begin position="260"/>
        <end position="298"/>
    </location>
</feature>
<comment type="caution">
    <text evidence="3">The sequence shown here is derived from an EMBL/GenBank/DDBJ whole genome shotgun (WGS) entry which is preliminary data.</text>
</comment>
<protein>
    <submittedName>
        <fullName evidence="3">Uncharacterized protein</fullName>
    </submittedName>
</protein>
<dbReference type="EMBL" id="JAEPRB010000032">
    <property type="protein sequence ID" value="KAG2225105.1"/>
    <property type="molecule type" value="Genomic_DNA"/>
</dbReference>